<dbReference type="EMBL" id="LR861807">
    <property type="protein sequence ID" value="CAD1791950.1"/>
    <property type="molecule type" value="Genomic_DNA"/>
</dbReference>
<sequence length="406" mass="45069">MKAIHEAREQLGRAWENRWLGWLAGTGTWPLTLALGPPSQKEALSDWTRFVAWRDGWLMSGVAVSSVNRAWPSLGGAQVLPAHVSFDGPETLAHFLGTDKLAAWKQARARLLSWQARWPGSTPGGRGLRWLIEAREDDFTRMQALLEWLKDNPDADLFIRQVPVPGIDTKWAQKSGTVALELSRTTASKEEAGLGTFKQDLPRIRMRLLDPLLRAKLGGLDDISAPIASISALSLPVRCAVVVENLQTFLAFDDIPGVALFFGQGFGARSLSKIAWLRELPIVYWGDIDTAGFEILNAVRSELPNASSFSMDEATLSNNRALCVPDPKQRRAELKRLTAAEQATYYLLLNDQFFAGMRLEQERLAWGQQWPRVLEAVARIAARHPLHNSGHPLLAAPVTTDSIDKE</sequence>
<name>A0A2N7UZF0_XANCJ</name>
<dbReference type="InterPro" id="IPR024537">
    <property type="entry name" value="DUF3322"/>
</dbReference>
<evidence type="ECO:0000259" key="2">
    <source>
        <dbReference type="Pfam" id="PF11795"/>
    </source>
</evidence>
<dbReference type="AlphaFoldDB" id="A0A2N7UZF0"/>
<evidence type="ECO:0000313" key="3">
    <source>
        <dbReference type="EMBL" id="CAD0327280.1"/>
    </source>
</evidence>
<accession>A0A2N7UZF0</accession>
<dbReference type="RefSeq" id="WP_016904150.1">
    <property type="nucleotide sequence ID" value="NZ_CP012251.1"/>
</dbReference>
<gene>
    <name evidence="4" type="ORF">XSP_002082</name>
    <name evidence="3" type="ORF">XSP_002099</name>
</gene>
<evidence type="ECO:0000313" key="4">
    <source>
        <dbReference type="EMBL" id="CAD1791950.1"/>
    </source>
</evidence>
<evidence type="ECO:0000259" key="1">
    <source>
        <dbReference type="Pfam" id="PF09983"/>
    </source>
</evidence>
<organism evidence="3">
    <name type="scientific">Xanthomonas campestris pv. juglandis</name>
    <name type="common">Xanthomonas arboricola pv. juglandis</name>
    <dbReference type="NCBI Taxonomy" id="195709"/>
    <lineage>
        <taxon>Bacteria</taxon>
        <taxon>Pseudomonadati</taxon>
        <taxon>Pseudomonadota</taxon>
        <taxon>Gammaproteobacteria</taxon>
        <taxon>Lysobacterales</taxon>
        <taxon>Lysobacteraceae</taxon>
        <taxon>Xanthomonas</taxon>
    </lineage>
</organism>
<protein>
    <recommendedName>
        <fullName evidence="6">DUF3322 and DUF2220 domain-containing protein</fullName>
    </recommendedName>
</protein>
<evidence type="ECO:0008006" key="6">
    <source>
        <dbReference type="Google" id="ProtNLM"/>
    </source>
</evidence>
<dbReference type="InterPro" id="IPR024534">
    <property type="entry name" value="JetD_C"/>
</dbReference>
<dbReference type="EMBL" id="LR824643">
    <property type="protein sequence ID" value="CAD0327280.1"/>
    <property type="molecule type" value="Genomic_DNA"/>
</dbReference>
<dbReference type="Pfam" id="PF09983">
    <property type="entry name" value="JetD_C"/>
    <property type="match status" value="1"/>
</dbReference>
<dbReference type="Pfam" id="PF11795">
    <property type="entry name" value="DUF3322"/>
    <property type="match status" value="1"/>
</dbReference>
<dbReference type="OrthoDB" id="322908at2"/>
<evidence type="ECO:0000313" key="5">
    <source>
        <dbReference type="Proteomes" id="UP000514411"/>
    </source>
</evidence>
<feature type="domain" description="DUF3322" evidence="2">
    <location>
        <begin position="6"/>
        <end position="175"/>
    </location>
</feature>
<feature type="domain" description="Wadjet protein JetD C-terminal" evidence="1">
    <location>
        <begin position="198"/>
        <end position="369"/>
    </location>
</feature>
<proteinExistence type="predicted"/>
<dbReference type="Proteomes" id="UP000514411">
    <property type="component" value="Chromosome"/>
</dbReference>
<reference evidence="3 5" key="1">
    <citation type="submission" date="2020-07" db="EMBL/GenBank/DDBJ databases">
        <authorList>
            <person name="Teixeira M."/>
        </authorList>
    </citation>
    <scope>NUCLEOTIDE SEQUENCE</scope>
    <source>
        <strain evidence="4">3</strain>
        <strain evidence="3">Xanthomonas arboricola pv. juglandis CPBF 427</strain>
    </source>
</reference>